<reference evidence="2 3" key="1">
    <citation type="submission" date="2016-08" db="EMBL/GenBank/DDBJ databases">
        <authorList>
            <consortium name="Lentinula edodes genome sequencing consortium"/>
            <person name="Sakamoto Y."/>
            <person name="Nakade K."/>
            <person name="Sato S."/>
            <person name="Yoshida Y."/>
            <person name="Miyazaki K."/>
            <person name="Natsume S."/>
            <person name="Konno N."/>
        </authorList>
    </citation>
    <scope>NUCLEOTIDE SEQUENCE [LARGE SCALE GENOMIC DNA]</scope>
    <source>
        <strain evidence="2 3">NBRC 111202</strain>
    </source>
</reference>
<comment type="caution">
    <text evidence="2">The sequence shown here is derived from an EMBL/GenBank/DDBJ whole genome shotgun (WGS) entry which is preliminary data.</text>
</comment>
<evidence type="ECO:0000313" key="2">
    <source>
        <dbReference type="EMBL" id="GAW05495.1"/>
    </source>
</evidence>
<feature type="region of interest" description="Disordered" evidence="1">
    <location>
        <begin position="1"/>
        <end position="23"/>
    </location>
</feature>
<name>A0A1Q3EE47_LENED</name>
<dbReference type="AlphaFoldDB" id="A0A1Q3EE47"/>
<gene>
    <name evidence="2" type="ORF">LENED_007356</name>
</gene>
<reference evidence="2 3" key="2">
    <citation type="submission" date="2017-02" db="EMBL/GenBank/DDBJ databases">
        <title>A genome survey and senescence transcriptome analysis in Lentinula edodes.</title>
        <authorList>
            <person name="Sakamoto Y."/>
            <person name="Nakade K."/>
            <person name="Sato S."/>
            <person name="Yoshida Y."/>
            <person name="Miyazaki K."/>
            <person name="Natsume S."/>
            <person name="Konno N."/>
        </authorList>
    </citation>
    <scope>NUCLEOTIDE SEQUENCE [LARGE SCALE GENOMIC DNA]</scope>
    <source>
        <strain evidence="2 3">NBRC 111202</strain>
    </source>
</reference>
<evidence type="ECO:0000256" key="1">
    <source>
        <dbReference type="SAM" id="MobiDB-lite"/>
    </source>
</evidence>
<sequence length="218" mass="24696">MPLHAYHHDNKSGDPGHPHHSSHSVPIDYLASLGIPITSFEGPDFEGNARKIAKEQGYPLTEKSTFIWDLHEPLSSSPMVKHHAHKIKEASRNEIHFKKLIIIPDYLVAIIAGSVYLDVEDPLKQTWIRVELPAGTLLHIPAGVSRRIATENVRALMFLKDESDIQVLWDKEAEAHPILNDPLALHILIVQNLNERNKISRLRALEKTTSYRLFVVQT</sequence>
<protein>
    <submittedName>
        <fullName evidence="2">ARD ARD family</fullName>
    </submittedName>
</protein>
<dbReference type="Gene3D" id="2.60.120.10">
    <property type="entry name" value="Jelly Rolls"/>
    <property type="match status" value="1"/>
</dbReference>
<dbReference type="EMBL" id="BDGU01000252">
    <property type="protein sequence ID" value="GAW05495.1"/>
    <property type="molecule type" value="Genomic_DNA"/>
</dbReference>
<dbReference type="SUPFAM" id="SSF51182">
    <property type="entry name" value="RmlC-like cupins"/>
    <property type="match status" value="1"/>
</dbReference>
<proteinExistence type="predicted"/>
<evidence type="ECO:0000313" key="3">
    <source>
        <dbReference type="Proteomes" id="UP000188533"/>
    </source>
</evidence>
<keyword evidence="3" id="KW-1185">Reference proteome</keyword>
<dbReference type="STRING" id="5353.A0A1Q3EE47"/>
<accession>A0A1Q3EE47</accession>
<dbReference type="Proteomes" id="UP000188533">
    <property type="component" value="Unassembled WGS sequence"/>
</dbReference>
<feature type="compositionally biased region" description="Basic and acidic residues" evidence="1">
    <location>
        <begin position="1"/>
        <end position="17"/>
    </location>
</feature>
<dbReference type="InterPro" id="IPR014710">
    <property type="entry name" value="RmlC-like_jellyroll"/>
</dbReference>
<organism evidence="2 3">
    <name type="scientific">Lentinula edodes</name>
    <name type="common">Shiitake mushroom</name>
    <name type="synonym">Lentinus edodes</name>
    <dbReference type="NCBI Taxonomy" id="5353"/>
    <lineage>
        <taxon>Eukaryota</taxon>
        <taxon>Fungi</taxon>
        <taxon>Dikarya</taxon>
        <taxon>Basidiomycota</taxon>
        <taxon>Agaricomycotina</taxon>
        <taxon>Agaricomycetes</taxon>
        <taxon>Agaricomycetidae</taxon>
        <taxon>Agaricales</taxon>
        <taxon>Marasmiineae</taxon>
        <taxon>Omphalotaceae</taxon>
        <taxon>Lentinula</taxon>
    </lineage>
</organism>
<dbReference type="InterPro" id="IPR011051">
    <property type="entry name" value="RmlC_Cupin_sf"/>
</dbReference>